<protein>
    <submittedName>
        <fullName evidence="1">Phage associated protein</fullName>
    </submittedName>
</protein>
<evidence type="ECO:0000313" key="1">
    <source>
        <dbReference type="EMBL" id="EQD37501.1"/>
    </source>
</evidence>
<sequence>MSRATFEQIYSALFALAAPLLGNGTLQTASRRWVPASSVMPENAPALYQVQLSQKAVYTENAPGTVWDINALWVVVVAQGDDTQPMTPTLNPVVDALCQAIAPPAGQRQTLGGLVEYCAIEGEIQITEGQAVNRSVAFIPIRIVVAGF</sequence>
<organism evidence="1">
    <name type="scientific">mine drainage metagenome</name>
    <dbReference type="NCBI Taxonomy" id="410659"/>
    <lineage>
        <taxon>unclassified sequences</taxon>
        <taxon>metagenomes</taxon>
        <taxon>ecological metagenomes</taxon>
    </lineage>
</organism>
<gene>
    <name evidence="1" type="ORF">B1A_17535</name>
</gene>
<comment type="caution">
    <text evidence="1">The sequence shown here is derived from an EMBL/GenBank/DDBJ whole genome shotgun (WGS) entry which is preliminary data.</text>
</comment>
<dbReference type="EMBL" id="AUZX01012898">
    <property type="protein sequence ID" value="EQD37501.1"/>
    <property type="molecule type" value="Genomic_DNA"/>
</dbReference>
<reference evidence="1" key="2">
    <citation type="journal article" date="2014" name="ISME J.">
        <title>Microbial stratification in low pH oxic and suboxic macroscopic growths along an acid mine drainage.</title>
        <authorList>
            <person name="Mendez-Garcia C."/>
            <person name="Mesa V."/>
            <person name="Sprenger R.R."/>
            <person name="Richter M."/>
            <person name="Diez M.S."/>
            <person name="Solano J."/>
            <person name="Bargiela R."/>
            <person name="Golyshina O.V."/>
            <person name="Manteca A."/>
            <person name="Ramos J.L."/>
            <person name="Gallego J.R."/>
            <person name="Llorente I."/>
            <person name="Martins Dos Santos V.A."/>
            <person name="Jensen O.N."/>
            <person name="Pelaez A.I."/>
            <person name="Sanchez J."/>
            <person name="Ferrer M."/>
        </authorList>
    </citation>
    <scope>NUCLEOTIDE SEQUENCE</scope>
</reference>
<proteinExistence type="predicted"/>
<dbReference type="AlphaFoldDB" id="T0YPM2"/>
<reference evidence="1" key="1">
    <citation type="submission" date="2013-08" db="EMBL/GenBank/DDBJ databases">
        <authorList>
            <person name="Mendez C."/>
            <person name="Richter M."/>
            <person name="Ferrer M."/>
            <person name="Sanchez J."/>
        </authorList>
    </citation>
    <scope>NUCLEOTIDE SEQUENCE</scope>
</reference>
<accession>T0YPM2</accession>
<name>T0YPM2_9ZZZZ</name>